<sequence>MTLPQRVALGSFWLSHLTFWLTLALSMAWGVTDVCIPYLTGCTSITATGIPDPQAFIFRGGLIAACVLFIVWWYCMQAWLIEIAPERPIWTVRYMVTAGIISSVCLIVATAVLRPDKGNLPWILHTVGAALFFLISLAVQTRITYWLKHLAKRGVDIGRSLQQKFILVYAQWFFLGLMIVLQVADSDDRWKNVVEWWMALLIGLYYLTSYRDWADFRLTEAE</sequence>
<feature type="domain" description="CWH43-like N-terminal" evidence="2">
    <location>
        <begin position="9"/>
        <end position="215"/>
    </location>
</feature>
<evidence type="ECO:0000313" key="4">
    <source>
        <dbReference type="Proteomes" id="UP001147830"/>
    </source>
</evidence>
<reference evidence="3" key="1">
    <citation type="journal article" date="2022" name="Front. Microbiol.">
        <title>Genome-based taxonomic rearrangement of Oceanobacter-related bacteria including the description of Thalassolituus hydrocarbonoclasticus sp. nov. and Thalassolituus pacificus sp. nov. and emended description of the genus Thalassolituus.</title>
        <authorList>
            <person name="Dong C."/>
            <person name="Wei L."/>
            <person name="Wang J."/>
            <person name="Lai Q."/>
            <person name="Huang Z."/>
            <person name="Shao Z."/>
        </authorList>
    </citation>
    <scope>NUCLEOTIDE SEQUENCE</scope>
    <source>
        <strain evidence="3">59MF3M-4</strain>
    </source>
</reference>
<dbReference type="RefSeq" id="WP_260977001.1">
    <property type="nucleotide sequence ID" value="NZ_JAOANI010000022.1"/>
</dbReference>
<reference evidence="3" key="2">
    <citation type="submission" date="2022-08" db="EMBL/GenBank/DDBJ databases">
        <authorList>
            <person name="Dong C."/>
        </authorList>
    </citation>
    <scope>NUCLEOTIDE SEQUENCE</scope>
    <source>
        <strain evidence="3">59MF3M-4</strain>
    </source>
</reference>
<protein>
    <submittedName>
        <fullName evidence="3">Frag1/DRAM/Sfk1 family protein</fullName>
    </submittedName>
</protein>
<dbReference type="InterPro" id="IPR019402">
    <property type="entry name" value="CWH43_N"/>
</dbReference>
<proteinExistence type="predicted"/>
<feature type="transmembrane region" description="Helical" evidence="1">
    <location>
        <begin position="166"/>
        <end position="184"/>
    </location>
</feature>
<dbReference type="EMBL" id="JAOANI010000022">
    <property type="protein sequence ID" value="MCT7360158.1"/>
    <property type="molecule type" value="Genomic_DNA"/>
</dbReference>
<feature type="transmembrane region" description="Helical" evidence="1">
    <location>
        <begin position="120"/>
        <end position="145"/>
    </location>
</feature>
<feature type="transmembrane region" description="Helical" evidence="1">
    <location>
        <begin position="94"/>
        <end position="114"/>
    </location>
</feature>
<evidence type="ECO:0000259" key="2">
    <source>
        <dbReference type="Pfam" id="PF10277"/>
    </source>
</evidence>
<keyword evidence="1" id="KW-1133">Transmembrane helix</keyword>
<comment type="caution">
    <text evidence="3">The sequence shown here is derived from an EMBL/GenBank/DDBJ whole genome shotgun (WGS) entry which is preliminary data.</text>
</comment>
<accession>A0A9X2WH37</accession>
<feature type="transmembrane region" description="Helical" evidence="1">
    <location>
        <begin position="190"/>
        <end position="208"/>
    </location>
</feature>
<keyword evidence="1" id="KW-0472">Membrane</keyword>
<organism evidence="3 4">
    <name type="scientific">Thalassolituus pacificus</name>
    <dbReference type="NCBI Taxonomy" id="2975440"/>
    <lineage>
        <taxon>Bacteria</taxon>
        <taxon>Pseudomonadati</taxon>
        <taxon>Pseudomonadota</taxon>
        <taxon>Gammaproteobacteria</taxon>
        <taxon>Oceanospirillales</taxon>
        <taxon>Oceanospirillaceae</taxon>
        <taxon>Thalassolituus</taxon>
    </lineage>
</organism>
<feature type="transmembrane region" description="Helical" evidence="1">
    <location>
        <begin position="54"/>
        <end position="74"/>
    </location>
</feature>
<dbReference type="Proteomes" id="UP001147830">
    <property type="component" value="Unassembled WGS sequence"/>
</dbReference>
<gene>
    <name evidence="3" type="ORF">NYR02_14140</name>
</gene>
<dbReference type="Pfam" id="PF10277">
    <property type="entry name" value="Frag1"/>
    <property type="match status" value="1"/>
</dbReference>
<keyword evidence="1" id="KW-0812">Transmembrane</keyword>
<dbReference type="AlphaFoldDB" id="A0A9X2WH37"/>
<evidence type="ECO:0000313" key="3">
    <source>
        <dbReference type="EMBL" id="MCT7360158.1"/>
    </source>
</evidence>
<keyword evidence="4" id="KW-1185">Reference proteome</keyword>
<name>A0A9X2WH37_9GAMM</name>
<evidence type="ECO:0000256" key="1">
    <source>
        <dbReference type="SAM" id="Phobius"/>
    </source>
</evidence>